<evidence type="ECO:0000313" key="2">
    <source>
        <dbReference type="EMBL" id="KAK8846844.1"/>
    </source>
</evidence>
<dbReference type="PANTHER" id="PTHR14614">
    <property type="entry name" value="HEPATOCELLULAR CARCINOMA-ASSOCIATED ANTIGEN"/>
    <property type="match status" value="1"/>
</dbReference>
<evidence type="ECO:0000256" key="1">
    <source>
        <dbReference type="SAM" id="MobiDB-lite"/>
    </source>
</evidence>
<accession>A0AAW0YVD0</accession>
<dbReference type="AlphaFoldDB" id="A0AAW0YVD0"/>
<dbReference type="InterPro" id="IPR019410">
    <property type="entry name" value="Methyltransf_16"/>
</dbReference>
<dbReference type="PANTHER" id="PTHR14614:SF162">
    <property type="entry name" value="EXPRESSED PROTEIN"/>
    <property type="match status" value="1"/>
</dbReference>
<organism evidence="2 3">
    <name type="scientific">Kwoniella newhampshirensis</name>
    <dbReference type="NCBI Taxonomy" id="1651941"/>
    <lineage>
        <taxon>Eukaryota</taxon>
        <taxon>Fungi</taxon>
        <taxon>Dikarya</taxon>
        <taxon>Basidiomycota</taxon>
        <taxon>Agaricomycotina</taxon>
        <taxon>Tremellomycetes</taxon>
        <taxon>Tremellales</taxon>
        <taxon>Cryptococcaceae</taxon>
        <taxon>Kwoniella</taxon>
    </lineage>
</organism>
<protein>
    <submittedName>
        <fullName evidence="2">Uncharacterized protein</fullName>
    </submittedName>
</protein>
<feature type="compositionally biased region" description="Low complexity" evidence="1">
    <location>
        <begin position="70"/>
        <end position="87"/>
    </location>
</feature>
<dbReference type="GeneID" id="92183190"/>
<name>A0AAW0YVD0_9TREE</name>
<dbReference type="Proteomes" id="UP001388673">
    <property type="component" value="Unassembled WGS sequence"/>
</dbReference>
<feature type="region of interest" description="Disordered" evidence="1">
    <location>
        <begin position="70"/>
        <end position="90"/>
    </location>
</feature>
<dbReference type="CDD" id="cd02440">
    <property type="entry name" value="AdoMet_MTases"/>
    <property type="match status" value="1"/>
</dbReference>
<dbReference type="KEGG" id="kne:92183190"/>
<dbReference type="InterPro" id="IPR029063">
    <property type="entry name" value="SAM-dependent_MTases_sf"/>
</dbReference>
<dbReference type="GO" id="GO:0005737">
    <property type="term" value="C:cytoplasm"/>
    <property type="evidence" value="ECO:0007669"/>
    <property type="project" value="TreeGrafter"/>
</dbReference>
<sequence length="314" mass="34125">MPLPASHTKHLDLLVHSIPRQPDHLLLPLRQISSGSGKSGSTGTTGTTLWLSGQVLSAYLSSVSLPQTLSTTNNNNSNNTLSSSSLSGKNSGVRPQVLELGAGIGYTSLCLASTGWDVVSTDIEPVLSGVLRGNIEDGLRVIRANLSLGSVGGIEVRELDWERVTSCERDTLDWLDQKEWDMIVMTDTFYAPHLIGPLWDTLAYVSTPRIASTSHPPTSTQETRQPPGPLSTTMTSKARTPPPIYIGIEIRDPSLISQALEHGRKRGFELKKVGRKRVGKEVERWGWKSEDWEGVEVWKAKWRGGGPAPSAASN</sequence>
<comment type="caution">
    <text evidence="2">The sequence shown here is derived from an EMBL/GenBank/DDBJ whole genome shotgun (WGS) entry which is preliminary data.</text>
</comment>
<evidence type="ECO:0000313" key="3">
    <source>
        <dbReference type="Proteomes" id="UP001388673"/>
    </source>
</evidence>
<dbReference type="RefSeq" id="XP_066800794.1">
    <property type="nucleotide sequence ID" value="XM_066949021.1"/>
</dbReference>
<dbReference type="GO" id="GO:0008757">
    <property type="term" value="F:S-adenosylmethionine-dependent methyltransferase activity"/>
    <property type="evidence" value="ECO:0007669"/>
    <property type="project" value="UniProtKB-ARBA"/>
</dbReference>
<dbReference type="SUPFAM" id="SSF53335">
    <property type="entry name" value="S-adenosyl-L-methionine-dependent methyltransferases"/>
    <property type="match status" value="1"/>
</dbReference>
<dbReference type="GO" id="GO:0005634">
    <property type="term" value="C:nucleus"/>
    <property type="evidence" value="ECO:0007669"/>
    <property type="project" value="TreeGrafter"/>
</dbReference>
<dbReference type="Gene3D" id="3.40.50.150">
    <property type="entry name" value="Vaccinia Virus protein VP39"/>
    <property type="match status" value="1"/>
</dbReference>
<keyword evidence="3" id="KW-1185">Reference proteome</keyword>
<feature type="region of interest" description="Disordered" evidence="1">
    <location>
        <begin position="210"/>
        <end position="238"/>
    </location>
</feature>
<dbReference type="EMBL" id="JBCAWK010000011">
    <property type="protein sequence ID" value="KAK8846844.1"/>
    <property type="molecule type" value="Genomic_DNA"/>
</dbReference>
<proteinExistence type="predicted"/>
<reference evidence="2 3" key="1">
    <citation type="journal article" date="2024" name="bioRxiv">
        <title>Comparative genomics of Cryptococcus and Kwoniella reveals pathogenesis evolution and contrasting karyotype dynamics via intercentromeric recombination or chromosome fusion.</title>
        <authorList>
            <person name="Coelho M.A."/>
            <person name="David-Palma M."/>
            <person name="Shea T."/>
            <person name="Bowers K."/>
            <person name="McGinley-Smith S."/>
            <person name="Mohammad A.W."/>
            <person name="Gnirke A."/>
            <person name="Yurkov A.M."/>
            <person name="Nowrousian M."/>
            <person name="Sun S."/>
            <person name="Cuomo C.A."/>
            <person name="Heitman J."/>
        </authorList>
    </citation>
    <scope>NUCLEOTIDE SEQUENCE [LARGE SCALE GENOMIC DNA]</scope>
    <source>
        <strain evidence="2 3">CBS 13917</strain>
    </source>
</reference>
<gene>
    <name evidence="2" type="ORF">IAR55_005932</name>
</gene>
<dbReference type="Pfam" id="PF10294">
    <property type="entry name" value="Methyltransf_16"/>
    <property type="match status" value="1"/>
</dbReference>